<evidence type="ECO:0000259" key="2">
    <source>
        <dbReference type="Pfam" id="PF00248"/>
    </source>
</evidence>
<dbReference type="PROSITE" id="PS51318">
    <property type="entry name" value="TAT"/>
    <property type="match status" value="1"/>
</dbReference>
<dbReference type="CDD" id="cd19095">
    <property type="entry name" value="AKR_PA4992-like"/>
    <property type="match status" value="1"/>
</dbReference>
<organism evidence="3 4">
    <name type="scientific">Novilysobacter selenitireducens</name>
    <dbReference type="NCBI Taxonomy" id="2872639"/>
    <lineage>
        <taxon>Bacteria</taxon>
        <taxon>Pseudomonadati</taxon>
        <taxon>Pseudomonadota</taxon>
        <taxon>Gammaproteobacteria</taxon>
        <taxon>Lysobacterales</taxon>
        <taxon>Lysobacteraceae</taxon>
        <taxon>Novilysobacter</taxon>
    </lineage>
</organism>
<dbReference type="Gene3D" id="3.20.20.100">
    <property type="entry name" value="NADP-dependent oxidoreductase domain"/>
    <property type="match status" value="1"/>
</dbReference>
<feature type="domain" description="NADP-dependent oxidoreductase" evidence="2">
    <location>
        <begin position="67"/>
        <end position="307"/>
    </location>
</feature>
<evidence type="ECO:0000313" key="3">
    <source>
        <dbReference type="EMBL" id="MBZ4040342.1"/>
    </source>
</evidence>
<dbReference type="PANTHER" id="PTHR43312:SF1">
    <property type="entry name" value="NADP-DEPENDENT OXIDOREDUCTASE DOMAIN-CONTAINING PROTEIN"/>
    <property type="match status" value="1"/>
</dbReference>
<dbReference type="InterPro" id="IPR036812">
    <property type="entry name" value="NAD(P)_OxRdtase_dom_sf"/>
</dbReference>
<sequence>MNSRRDFLTTASLAAAGFALAPLAACSQDRPAPAPPAAPAASPAPAARAGALITRTIPATGESVPVIGMGTSGSFQVEPGSAEYDALKQVLQTFFDGGGTLIDTSPNYGNADTVLGELLAEGGHRDKCFLATKIAADDRESAETQWAESLRRLKTDRVELLQVHNLRAWQIQLPYARELKEQGLAKYVGVTHFVDNAHAEVADLIRRERPDFVQINYSVSAPAAARTVFPVAQELGIAVLVNRAFDDGKLFAQVADRPLPGWAAEAGVDSWAQMFLKFAISHPAVTAVIPATGKPHRQADNLKGGVGPLLSQAQQDELTAMFA</sequence>
<gene>
    <name evidence="3" type="ORF">K6753_12460</name>
</gene>
<dbReference type="Pfam" id="PF00248">
    <property type="entry name" value="Aldo_ket_red"/>
    <property type="match status" value="1"/>
</dbReference>
<dbReference type="SUPFAM" id="SSF51430">
    <property type="entry name" value="NAD(P)-linked oxidoreductase"/>
    <property type="match status" value="1"/>
</dbReference>
<comment type="caution">
    <text evidence="3">The sequence shown here is derived from an EMBL/GenBank/DDBJ whole genome shotgun (WGS) entry which is preliminary data.</text>
</comment>
<accession>A0ABS7T8Z0</accession>
<proteinExistence type="predicted"/>
<dbReference type="Proteomes" id="UP001430954">
    <property type="component" value="Unassembled WGS sequence"/>
</dbReference>
<feature type="signal peptide" evidence="1">
    <location>
        <begin position="1"/>
        <end position="21"/>
    </location>
</feature>
<dbReference type="RefSeq" id="WP_223676795.1">
    <property type="nucleotide sequence ID" value="NZ_JAINZW010000006.1"/>
</dbReference>
<dbReference type="InterPro" id="IPR023210">
    <property type="entry name" value="NADP_OxRdtase_dom"/>
</dbReference>
<dbReference type="EMBL" id="JAINZW010000006">
    <property type="protein sequence ID" value="MBZ4040342.1"/>
    <property type="molecule type" value="Genomic_DNA"/>
</dbReference>
<evidence type="ECO:0000256" key="1">
    <source>
        <dbReference type="SAM" id="SignalP"/>
    </source>
</evidence>
<dbReference type="PANTHER" id="PTHR43312">
    <property type="entry name" value="D-THREO-ALDOSE 1-DEHYDROGENASE"/>
    <property type="match status" value="1"/>
</dbReference>
<dbReference type="InterPro" id="IPR006311">
    <property type="entry name" value="TAT_signal"/>
</dbReference>
<keyword evidence="4" id="KW-1185">Reference proteome</keyword>
<keyword evidence="1" id="KW-0732">Signal</keyword>
<feature type="chain" id="PRO_5045367238" evidence="1">
    <location>
        <begin position="22"/>
        <end position="323"/>
    </location>
</feature>
<protein>
    <submittedName>
        <fullName evidence="3">Aldo/keto reductase</fullName>
    </submittedName>
</protein>
<reference evidence="3 4" key="1">
    <citation type="submission" date="2021-09" db="EMBL/GenBank/DDBJ databases">
        <title>Lysobacter sp. 13A isolated from the river sediment.</title>
        <authorList>
            <person name="Liu H."/>
            <person name="Li S."/>
            <person name="Mao S."/>
        </authorList>
    </citation>
    <scope>NUCLEOTIDE SEQUENCE [LARGE SCALE GENOMIC DNA]</scope>
    <source>
        <strain evidence="3 4">13A</strain>
    </source>
</reference>
<evidence type="ECO:0000313" key="4">
    <source>
        <dbReference type="Proteomes" id="UP001430954"/>
    </source>
</evidence>
<name>A0ABS7T8Z0_9GAMM</name>
<dbReference type="InterPro" id="IPR053135">
    <property type="entry name" value="AKR2_Oxidoreductase"/>
</dbReference>